<keyword evidence="2" id="KW-0813">Transport</keyword>
<name>A0AAV8UZ42_9RHOD</name>
<keyword evidence="15" id="KW-1185">Reference proteome</keyword>
<comment type="subcellular location">
    <subcellularLocation>
        <location evidence="1">Membrane</location>
        <topology evidence="1">Multi-pass membrane protein</topology>
    </subcellularLocation>
</comment>
<dbReference type="AlphaFoldDB" id="A0AAV8UZ42"/>
<dbReference type="PANTHER" id="PTHR11537:SF254">
    <property type="entry name" value="POTASSIUM VOLTAGE-GATED CHANNEL PROTEIN SHAB"/>
    <property type="match status" value="1"/>
</dbReference>
<evidence type="ECO:0000256" key="2">
    <source>
        <dbReference type="ARBA" id="ARBA00022448"/>
    </source>
</evidence>
<dbReference type="Proteomes" id="UP001157974">
    <property type="component" value="Unassembled WGS sequence"/>
</dbReference>
<dbReference type="EMBL" id="JAMWBK010000004">
    <property type="protein sequence ID" value="KAJ8905801.1"/>
    <property type="molecule type" value="Genomic_DNA"/>
</dbReference>
<dbReference type="SUPFAM" id="SSF81324">
    <property type="entry name" value="Voltage-gated potassium channels"/>
    <property type="match status" value="1"/>
</dbReference>
<dbReference type="GO" id="GO:0005249">
    <property type="term" value="F:voltage-gated potassium channel activity"/>
    <property type="evidence" value="ECO:0007669"/>
    <property type="project" value="InterPro"/>
</dbReference>
<keyword evidence="4 12" id="KW-0812">Transmembrane</keyword>
<feature type="transmembrane region" description="Helical" evidence="12">
    <location>
        <begin position="200"/>
        <end position="225"/>
    </location>
</feature>
<dbReference type="GO" id="GO:0001508">
    <property type="term" value="P:action potential"/>
    <property type="evidence" value="ECO:0007669"/>
    <property type="project" value="TreeGrafter"/>
</dbReference>
<feature type="transmembrane region" description="Helical" evidence="12">
    <location>
        <begin position="133"/>
        <end position="153"/>
    </location>
</feature>
<dbReference type="Pfam" id="PF00520">
    <property type="entry name" value="Ion_trans"/>
    <property type="match status" value="1"/>
</dbReference>
<protein>
    <recommendedName>
        <fullName evidence="13">Ion transport domain-containing protein</fullName>
    </recommendedName>
</protein>
<keyword evidence="5" id="KW-0631">Potassium channel</keyword>
<reference evidence="14 15" key="1">
    <citation type="journal article" date="2023" name="Nat. Commun.">
        <title>Origin of minicircular mitochondrial genomes in red algae.</title>
        <authorList>
            <person name="Lee Y."/>
            <person name="Cho C.H."/>
            <person name="Lee Y.M."/>
            <person name="Park S.I."/>
            <person name="Yang J.H."/>
            <person name="West J.A."/>
            <person name="Bhattacharya D."/>
            <person name="Yoon H.S."/>
        </authorList>
    </citation>
    <scope>NUCLEOTIDE SEQUENCE [LARGE SCALE GENOMIC DNA]</scope>
    <source>
        <strain evidence="14 15">CCMP1338</strain>
        <tissue evidence="14">Whole cell</tissue>
    </source>
</reference>
<evidence type="ECO:0000313" key="15">
    <source>
        <dbReference type="Proteomes" id="UP001157974"/>
    </source>
</evidence>
<evidence type="ECO:0000256" key="4">
    <source>
        <dbReference type="ARBA" id="ARBA00022692"/>
    </source>
</evidence>
<dbReference type="InterPro" id="IPR027359">
    <property type="entry name" value="Volt_channel_dom_sf"/>
</dbReference>
<keyword evidence="11" id="KW-0407">Ion channel</keyword>
<feature type="domain" description="Ion transport" evidence="13">
    <location>
        <begin position="72"/>
        <end position="315"/>
    </location>
</feature>
<evidence type="ECO:0000313" key="14">
    <source>
        <dbReference type="EMBL" id="KAJ8905801.1"/>
    </source>
</evidence>
<keyword evidence="7" id="KW-0630">Potassium</keyword>
<evidence type="ECO:0000256" key="12">
    <source>
        <dbReference type="SAM" id="Phobius"/>
    </source>
</evidence>
<comment type="caution">
    <text evidence="14">The sequence shown here is derived from an EMBL/GenBank/DDBJ whole genome shotgun (WGS) entry which is preliminary data.</text>
</comment>
<evidence type="ECO:0000256" key="3">
    <source>
        <dbReference type="ARBA" id="ARBA00022538"/>
    </source>
</evidence>
<dbReference type="PANTHER" id="PTHR11537">
    <property type="entry name" value="VOLTAGE-GATED POTASSIUM CHANNEL"/>
    <property type="match status" value="1"/>
</dbReference>
<dbReference type="InterPro" id="IPR005821">
    <property type="entry name" value="Ion_trans_dom"/>
</dbReference>
<evidence type="ECO:0000259" key="13">
    <source>
        <dbReference type="Pfam" id="PF00520"/>
    </source>
</evidence>
<evidence type="ECO:0000256" key="6">
    <source>
        <dbReference type="ARBA" id="ARBA00022882"/>
    </source>
</evidence>
<keyword evidence="3" id="KW-0633">Potassium transport</keyword>
<organism evidence="14 15">
    <name type="scientific">Rhodosorus marinus</name>
    <dbReference type="NCBI Taxonomy" id="101924"/>
    <lineage>
        <taxon>Eukaryota</taxon>
        <taxon>Rhodophyta</taxon>
        <taxon>Stylonematophyceae</taxon>
        <taxon>Stylonematales</taxon>
        <taxon>Stylonemataceae</taxon>
        <taxon>Rhodosorus</taxon>
    </lineage>
</organism>
<evidence type="ECO:0000256" key="5">
    <source>
        <dbReference type="ARBA" id="ARBA00022826"/>
    </source>
</evidence>
<dbReference type="GO" id="GO:0008076">
    <property type="term" value="C:voltage-gated potassium channel complex"/>
    <property type="evidence" value="ECO:0007669"/>
    <property type="project" value="InterPro"/>
</dbReference>
<evidence type="ECO:0000256" key="7">
    <source>
        <dbReference type="ARBA" id="ARBA00022958"/>
    </source>
</evidence>
<dbReference type="Gene3D" id="1.10.287.70">
    <property type="match status" value="1"/>
</dbReference>
<dbReference type="PRINTS" id="PR00169">
    <property type="entry name" value="KCHANNEL"/>
</dbReference>
<gene>
    <name evidence="14" type="ORF">NDN08_002306</name>
</gene>
<sequence>MEEVVNHQATSEKVVRLEEPLEVDQMDDCESYSGHESLSQGSSRLSFGRLHFSRRDRVYSVMSFPSYSKTAKAYSIFMSICVVISIVQLILLSYPTIETNSTWRLVLFIIDCIVSSVFTIDYFLRFAFCRDRIAFALDVFNIVDFFSFLPFYIELGLMSGSGLSTLRVLRVLRLLRLFRIFKISRNVSMIQMLFTALRDAWVSVALLCFVLFMFGIVAGSVMYFIETAFCYYDESTDTWIYNSFISADDEETSFQNIMISVYWAFVTVTTVGYGDTFPVSFVGRLVGAFVLLLALIAIALPITLVGSTFTRHYEKMKQESRGKGIGFSTFKGSGSRRLADAKTLQSEAFSWDHIIQSSDDTSGMRTVLNSSLTALKTNEQILASFQNHVADSQRMTSSLLDLIAPGSDDE</sequence>
<accession>A0AAV8UZ42</accession>
<proteinExistence type="predicted"/>
<dbReference type="Gene3D" id="1.20.120.350">
    <property type="entry name" value="Voltage-gated potassium channels. Chain C"/>
    <property type="match status" value="1"/>
</dbReference>
<evidence type="ECO:0000256" key="10">
    <source>
        <dbReference type="ARBA" id="ARBA00023136"/>
    </source>
</evidence>
<feature type="transmembrane region" description="Helical" evidence="12">
    <location>
        <begin position="103"/>
        <end position="124"/>
    </location>
</feature>
<evidence type="ECO:0000256" key="1">
    <source>
        <dbReference type="ARBA" id="ARBA00004141"/>
    </source>
</evidence>
<keyword evidence="9" id="KW-0406">Ion transport</keyword>
<keyword evidence="8 12" id="KW-1133">Transmembrane helix</keyword>
<evidence type="ECO:0000256" key="8">
    <source>
        <dbReference type="ARBA" id="ARBA00022989"/>
    </source>
</evidence>
<keyword evidence="6" id="KW-0851">Voltage-gated channel</keyword>
<dbReference type="InterPro" id="IPR028325">
    <property type="entry name" value="VG_K_chnl"/>
</dbReference>
<keyword evidence="10 12" id="KW-0472">Membrane</keyword>
<feature type="transmembrane region" description="Helical" evidence="12">
    <location>
        <begin position="285"/>
        <end position="309"/>
    </location>
</feature>
<feature type="transmembrane region" description="Helical" evidence="12">
    <location>
        <begin position="73"/>
        <end position="97"/>
    </location>
</feature>
<evidence type="ECO:0000256" key="9">
    <source>
        <dbReference type="ARBA" id="ARBA00023065"/>
    </source>
</evidence>
<evidence type="ECO:0000256" key="11">
    <source>
        <dbReference type="ARBA" id="ARBA00023303"/>
    </source>
</evidence>